<gene>
    <name evidence="3" type="ORF">BD289DRAFT_363595</name>
</gene>
<proteinExistence type="predicted"/>
<evidence type="ECO:0000256" key="1">
    <source>
        <dbReference type="SAM" id="MobiDB-lite"/>
    </source>
</evidence>
<dbReference type="Proteomes" id="UP000241462">
    <property type="component" value="Unassembled WGS sequence"/>
</dbReference>
<feature type="domain" description="Mmc1 C-terminal" evidence="2">
    <location>
        <begin position="401"/>
        <end position="609"/>
    </location>
</feature>
<feature type="region of interest" description="Disordered" evidence="1">
    <location>
        <begin position="41"/>
        <end position="83"/>
    </location>
</feature>
<dbReference type="Pfam" id="PF23867">
    <property type="entry name" value="Mmc1_N"/>
    <property type="match status" value="1"/>
</dbReference>
<dbReference type="InParanoid" id="A0A2T3AEZ7"/>
<dbReference type="InterPro" id="IPR056196">
    <property type="entry name" value="Mmc1_C"/>
</dbReference>
<evidence type="ECO:0000313" key="4">
    <source>
        <dbReference type="Proteomes" id="UP000241462"/>
    </source>
</evidence>
<dbReference type="Pfam" id="PF23868">
    <property type="entry name" value="Mmc1_C"/>
    <property type="match status" value="1"/>
</dbReference>
<reference evidence="3 4" key="1">
    <citation type="journal article" date="2018" name="Mycol. Prog.">
        <title>Coniella lustricola, a new species from submerged detritus.</title>
        <authorList>
            <person name="Raudabaugh D.B."/>
            <person name="Iturriaga T."/>
            <person name="Carver A."/>
            <person name="Mondo S."/>
            <person name="Pangilinan J."/>
            <person name="Lipzen A."/>
            <person name="He G."/>
            <person name="Amirebrahimi M."/>
            <person name="Grigoriev I.V."/>
            <person name="Miller A.N."/>
        </authorList>
    </citation>
    <scope>NUCLEOTIDE SEQUENCE [LARGE SCALE GENOMIC DNA]</scope>
    <source>
        <strain evidence="3 4">B22-T-1</strain>
    </source>
</reference>
<dbReference type="OrthoDB" id="5319015at2759"/>
<dbReference type="PANTHER" id="PTHR38644:SF1">
    <property type="entry name" value="EXPRESSED PROTEIN"/>
    <property type="match status" value="1"/>
</dbReference>
<name>A0A2T3AEZ7_9PEZI</name>
<feature type="compositionally biased region" description="Low complexity" evidence="1">
    <location>
        <begin position="55"/>
        <end position="78"/>
    </location>
</feature>
<evidence type="ECO:0000259" key="2">
    <source>
        <dbReference type="Pfam" id="PF23868"/>
    </source>
</evidence>
<dbReference type="STRING" id="2025994.A0A2T3AEZ7"/>
<protein>
    <recommendedName>
        <fullName evidence="2">Mmc1 C-terminal domain-containing protein</fullName>
    </recommendedName>
</protein>
<dbReference type="PANTHER" id="PTHR38644">
    <property type="entry name" value="EXPRESSED PROTEIN"/>
    <property type="match status" value="1"/>
</dbReference>
<keyword evidence="4" id="KW-1185">Reference proteome</keyword>
<evidence type="ECO:0000313" key="3">
    <source>
        <dbReference type="EMBL" id="PSR94343.1"/>
    </source>
</evidence>
<accession>A0A2T3AEZ7</accession>
<sequence length="660" mass="71956">MPPRLSLRPLKGRGYALRQVAAAPTPSVCLFCSLSTRGLAPRPRRKSLTARRNYSTATATATATTTSSTASSTPSTSSNPRQELQAALRDLKKHAANHVDLSRVQLALNALQQEAGDETIRVAILGLAHGADSARTTKEMLRLLLADPLLPPQAWEKELLDHDISKPLIIRVRPTQHLEHSSEAAGLMYANGGLLKEINVSAPGMNGNKLELLLVETNPLADTSEAAVQEFEQTVLVPTVDIPISSTGRYNPITTPVHKSLLVTDGLIGAASLMKLPFLNQEGTIAAVVDLAGYEARNETDLPFVTIDTRTAGEGIQACRQSLDRAFEYEKLWFKSRVPALTTWLKAGTGPTDDGTTKEAVRVLIASVLKNTIASIEREEARRLSAALSTRIAPAAVSSLNKALRDWSEKAHAELQGEMDRAFSSQRWSKLNWWKLFWRVDDVGMLSSEMLSQRFLPRAERNVIYLAGQVDGSGLFGQDNGKTVYSLPSLRPTTESTIKPDFSAVASPVTTTSLKPGTKWPTHITFTRNYLQSESVPALQALAQKLVFQSASLSGLTTALGTMMYLSSYGTSESGAVAALGIAWSLRTLQKKWERAREYWQSEVREEGRKAVRAVEFSVGEALDTAARNGGSQQDQASLAELLAAREFARRAEDALERLK</sequence>
<dbReference type="AlphaFoldDB" id="A0A2T3AEZ7"/>
<dbReference type="EMBL" id="KZ678399">
    <property type="protein sequence ID" value="PSR94343.1"/>
    <property type="molecule type" value="Genomic_DNA"/>
</dbReference>
<organism evidence="3 4">
    <name type="scientific">Coniella lustricola</name>
    <dbReference type="NCBI Taxonomy" id="2025994"/>
    <lineage>
        <taxon>Eukaryota</taxon>
        <taxon>Fungi</taxon>
        <taxon>Dikarya</taxon>
        <taxon>Ascomycota</taxon>
        <taxon>Pezizomycotina</taxon>
        <taxon>Sordariomycetes</taxon>
        <taxon>Sordariomycetidae</taxon>
        <taxon>Diaporthales</taxon>
        <taxon>Schizoparmaceae</taxon>
        <taxon>Coniella</taxon>
    </lineage>
</organism>